<protein>
    <recommendedName>
        <fullName evidence="3">DUF4123 domain-containing protein</fullName>
    </recommendedName>
</protein>
<gene>
    <name evidence="1" type="ORF">C2134_09500</name>
</gene>
<dbReference type="Proteomes" id="UP000236416">
    <property type="component" value="Unassembled WGS sequence"/>
</dbReference>
<reference evidence="1 2" key="1">
    <citation type="submission" date="2018-01" db="EMBL/GenBank/DDBJ databases">
        <title>Genomic Sequence of Chromobacterium MWU13-2610 from wild cranberry bogs within the Cape Cod National Seashore.</title>
        <authorList>
            <person name="O'Hara-Hanley K."/>
            <person name="Soby S."/>
            <person name="Harrison A."/>
        </authorList>
    </citation>
    <scope>NUCLEOTIDE SEQUENCE [LARGE SCALE GENOMIC DNA]</scope>
    <source>
        <strain evidence="1 2">MWU13-2610</strain>
    </source>
</reference>
<sequence>MAVSFRMRGQAPHLSWFLRRLEAQGLAAAPEHDTPSRLPAGWVGIELDDCWLDLAVDSDHALEARHAYCHQAGMDLLELAGDWLPPGAEHGFMLLVGNAPAPDSAAWQLLDALAPQPGCWLHSGPLHSARFCQRVFAALLHACHSSLLPPDAQPRNLQWEQMLGEQWLLADKLRQLAASYLTDRIGLTPPYPSPLPESARHYAANLARSIVLTLPQQQDWDKLLQELSALLQTRDQQQAGHT</sequence>
<organism evidence="1 2">
    <name type="scientific">Chromobacterium sinusclupearum</name>
    <dbReference type="NCBI Taxonomy" id="2077146"/>
    <lineage>
        <taxon>Bacteria</taxon>
        <taxon>Pseudomonadati</taxon>
        <taxon>Pseudomonadota</taxon>
        <taxon>Betaproteobacteria</taxon>
        <taxon>Neisseriales</taxon>
        <taxon>Chromobacteriaceae</taxon>
        <taxon>Chromobacterium</taxon>
    </lineage>
</organism>
<evidence type="ECO:0008006" key="3">
    <source>
        <dbReference type="Google" id="ProtNLM"/>
    </source>
</evidence>
<accession>A0A2K4MP71</accession>
<keyword evidence="2" id="KW-1185">Reference proteome</keyword>
<name>A0A2K4MP71_9NEIS</name>
<evidence type="ECO:0000313" key="2">
    <source>
        <dbReference type="Proteomes" id="UP000236416"/>
    </source>
</evidence>
<proteinExistence type="predicted"/>
<comment type="caution">
    <text evidence="1">The sequence shown here is derived from an EMBL/GenBank/DDBJ whole genome shotgun (WGS) entry which is preliminary data.</text>
</comment>
<dbReference type="RefSeq" id="WP_103319535.1">
    <property type="nucleotide sequence ID" value="NZ_PPTF01000032.1"/>
</dbReference>
<evidence type="ECO:0000313" key="1">
    <source>
        <dbReference type="EMBL" id="POA98891.1"/>
    </source>
</evidence>
<dbReference type="EMBL" id="PPTF01000032">
    <property type="protein sequence ID" value="POA98891.1"/>
    <property type="molecule type" value="Genomic_DNA"/>
</dbReference>
<dbReference type="AlphaFoldDB" id="A0A2K4MP71"/>